<evidence type="ECO:0000259" key="3">
    <source>
        <dbReference type="Pfam" id="PF04909"/>
    </source>
</evidence>
<dbReference type="Proteomes" id="UP000019335">
    <property type="component" value="Chromosome 3"/>
</dbReference>
<dbReference type="EMBL" id="AZIL01000161">
    <property type="protein sequence ID" value="EWM29438.1"/>
    <property type="molecule type" value="Genomic_DNA"/>
</dbReference>
<feature type="domain" description="Amidohydrolase-related" evidence="3">
    <location>
        <begin position="86"/>
        <end position="217"/>
    </location>
</feature>
<dbReference type="SUPFAM" id="SSF51556">
    <property type="entry name" value="Metallo-dependent hydrolases"/>
    <property type="match status" value="1"/>
</dbReference>
<protein>
    <recommendedName>
        <fullName evidence="3">Amidohydrolase-related domain-containing protein</fullName>
    </recommendedName>
</protein>
<reference evidence="4 5" key="1">
    <citation type="journal article" date="2014" name="Mol. Plant">
        <title>Chromosome Scale Genome Assembly and Transcriptome Profiling of Nannochloropsis gaditana in Nitrogen Depletion.</title>
        <authorList>
            <person name="Corteggiani Carpinelli E."/>
            <person name="Telatin A."/>
            <person name="Vitulo N."/>
            <person name="Forcato C."/>
            <person name="D'Angelo M."/>
            <person name="Schiavon R."/>
            <person name="Vezzi A."/>
            <person name="Giacometti G.M."/>
            <person name="Morosinotto T."/>
            <person name="Valle G."/>
        </authorList>
    </citation>
    <scope>NUCLEOTIDE SEQUENCE [LARGE SCALE GENOMIC DNA]</scope>
    <source>
        <strain evidence="4 5">B-31</strain>
    </source>
</reference>
<feature type="non-terminal residue" evidence="4">
    <location>
        <position position="221"/>
    </location>
</feature>
<gene>
    <name evidence="4" type="ORF">Naga_100083g1</name>
</gene>
<evidence type="ECO:0000256" key="1">
    <source>
        <dbReference type="ARBA" id="ARBA00023239"/>
    </source>
</evidence>
<dbReference type="Pfam" id="PF04909">
    <property type="entry name" value="Amidohydro_2"/>
    <property type="match status" value="1"/>
</dbReference>
<sequence>MLKRLGRHFPIVCTLQPPRNTLLLFMILLTLGRTNTFVEALVSRVHSSSAFSLSQRIQPPRHLLRMASTSSVDSVSNKDGFPYRLIDSHHHVWTAGLLPYAYAEGQSAPPGLQEKGSVEEFLGLAANAGVQRSLIVQPILYMFDHSYVRAALERYPEKFHGMLVANPTLSPQEATAELGRLQSQGFNSVRFNPYIWPAGEKMDNPTGRALYAEAGRRTMPV</sequence>
<keyword evidence="1 2" id="KW-0456">Lyase</keyword>
<dbReference type="Gene3D" id="3.20.20.140">
    <property type="entry name" value="Metal-dependent hydrolases"/>
    <property type="match status" value="1"/>
</dbReference>
<dbReference type="PANTHER" id="PTHR21240">
    <property type="entry name" value="2-AMINO-3-CARBOXYLMUCONATE-6-SEMIALDEHYDE DECARBOXYLASE"/>
    <property type="match status" value="1"/>
</dbReference>
<dbReference type="InterPro" id="IPR006680">
    <property type="entry name" value="Amidohydro-rel"/>
</dbReference>
<dbReference type="InterPro" id="IPR032466">
    <property type="entry name" value="Metal_Hydrolase"/>
</dbReference>
<organism evidence="4 5">
    <name type="scientific">Nannochloropsis gaditana</name>
    <dbReference type="NCBI Taxonomy" id="72520"/>
    <lineage>
        <taxon>Eukaryota</taxon>
        <taxon>Sar</taxon>
        <taxon>Stramenopiles</taxon>
        <taxon>Ochrophyta</taxon>
        <taxon>Eustigmatophyceae</taxon>
        <taxon>Eustigmatales</taxon>
        <taxon>Monodopsidaceae</taxon>
        <taxon>Nannochloropsis</taxon>
    </lineage>
</organism>
<dbReference type="AlphaFoldDB" id="W7U101"/>
<dbReference type="GO" id="GO:0016831">
    <property type="term" value="F:carboxy-lyase activity"/>
    <property type="evidence" value="ECO:0007669"/>
    <property type="project" value="UniProtKB-KW"/>
</dbReference>
<comment type="caution">
    <text evidence="4">The sequence shown here is derived from an EMBL/GenBank/DDBJ whole genome shotgun (WGS) entry which is preliminary data.</text>
</comment>
<dbReference type="OrthoDB" id="2135488at2759"/>
<dbReference type="InterPro" id="IPR032465">
    <property type="entry name" value="ACMSD"/>
</dbReference>
<keyword evidence="5" id="KW-1185">Reference proteome</keyword>
<proteinExistence type="inferred from homology"/>
<accession>W7U101</accession>
<keyword evidence="2" id="KW-0210">Decarboxylase</keyword>
<evidence type="ECO:0000256" key="2">
    <source>
        <dbReference type="RuleBase" id="RU366045"/>
    </source>
</evidence>
<dbReference type="PANTHER" id="PTHR21240:SF19">
    <property type="entry name" value="CATALYTIC_ HYDROLASE"/>
    <property type="match status" value="1"/>
</dbReference>
<name>W7U101_9STRA</name>
<evidence type="ECO:0000313" key="4">
    <source>
        <dbReference type="EMBL" id="EWM29438.1"/>
    </source>
</evidence>
<comment type="similarity">
    <text evidence="2">Belongs to the metallo-dependent hydrolases superfamily.</text>
</comment>
<dbReference type="GO" id="GO:0016787">
    <property type="term" value="F:hydrolase activity"/>
    <property type="evidence" value="ECO:0007669"/>
    <property type="project" value="InterPro"/>
</dbReference>
<evidence type="ECO:0000313" key="5">
    <source>
        <dbReference type="Proteomes" id="UP000019335"/>
    </source>
</evidence>